<keyword evidence="6 12" id="KW-0812">Transmembrane</keyword>
<feature type="transmembrane region" description="Helical" evidence="12">
    <location>
        <begin position="138"/>
        <end position="155"/>
    </location>
</feature>
<keyword evidence="14" id="KW-1185">Reference proteome</keyword>
<feature type="transmembrane region" description="Helical" evidence="12">
    <location>
        <begin position="348"/>
        <end position="367"/>
    </location>
</feature>
<evidence type="ECO:0000313" key="14">
    <source>
        <dbReference type="Proteomes" id="UP001497383"/>
    </source>
</evidence>
<keyword evidence="5" id="KW-0808">Transferase</keyword>
<feature type="transmembrane region" description="Helical" evidence="12">
    <location>
        <begin position="379"/>
        <end position="400"/>
    </location>
</feature>
<feature type="transmembrane region" description="Helical" evidence="12">
    <location>
        <begin position="100"/>
        <end position="117"/>
    </location>
</feature>
<accession>A0ABP0ZUT4</accession>
<dbReference type="EC" id="2.4.1.-" evidence="12"/>
<keyword evidence="4 12" id="KW-0328">Glycosyltransferase</keyword>
<gene>
    <name evidence="13" type="ORF">LODBEIA_P61290</name>
</gene>
<evidence type="ECO:0000256" key="9">
    <source>
        <dbReference type="ARBA" id="ARBA00023136"/>
    </source>
</evidence>
<dbReference type="PANTHER" id="PTHR22760:SF1">
    <property type="entry name" value="DOL-P-MAN:MAN(7)GLCNAC(2)-PP-DOL ALPHA-1,6-MANNOSYLTRANSFERASE"/>
    <property type="match status" value="1"/>
</dbReference>
<name>A0ABP0ZUT4_9ASCO</name>
<evidence type="ECO:0000313" key="13">
    <source>
        <dbReference type="EMBL" id="CAK9442386.1"/>
    </source>
</evidence>
<comment type="subcellular location">
    <subcellularLocation>
        <location evidence="1 12">Endoplasmic reticulum membrane</location>
        <topology evidence="1 12">Multi-pass membrane protein</topology>
    </subcellularLocation>
</comment>
<dbReference type="GeneID" id="92211325"/>
<comment type="catalytic activity">
    <reaction evidence="11">
        <text>an alpha-D-Man-(1-&gt;2)-alpha-D-Man-(1-&gt;2)-alpha-D-Man-(1-&gt;3)-[alpha-D-Man-(1-&gt;2)-alpha-D-Man-(1-&gt;3)-alpha-D-Man-(1-&gt;6)]-beta-D-Man-(1-&gt;4)-beta-D-GlcNAc-(1-&gt;4)-alpha-D-GlcNAc-diphospho-di-trans,poly-cis-dolichol + a di-trans,poly-cis-dolichyl beta-D-mannosyl phosphate = an alpha-D-Man-(1-&gt;2)-alpha-D-Man-(1-&gt;2)-alpha-D-Man-(1-&gt;3)-[alpha-D-Man-(1-&gt;2)-alpha-D-Man-(1-&gt;3)-[alpha-D-Man-(1-&gt;6)]-alpha-D-Man-(1-&gt;6)]-beta-D-Man-(1-&gt;4)-beta-D-GlcNAc-(1-&gt;4)-alpha-D-GlcNAc-diphospho-di-trans,poly-cis-dolichol + a di-trans,poly-cis-dolichyl phosphate + H(+)</text>
        <dbReference type="Rhea" id="RHEA:29535"/>
        <dbReference type="Rhea" id="RHEA-COMP:19498"/>
        <dbReference type="Rhea" id="RHEA-COMP:19501"/>
        <dbReference type="Rhea" id="RHEA-COMP:19518"/>
        <dbReference type="Rhea" id="RHEA-COMP:19519"/>
        <dbReference type="ChEBI" id="CHEBI:15378"/>
        <dbReference type="ChEBI" id="CHEBI:57683"/>
        <dbReference type="ChEBI" id="CHEBI:58211"/>
        <dbReference type="ChEBI" id="CHEBI:132517"/>
        <dbReference type="ChEBI" id="CHEBI:132519"/>
        <dbReference type="EC" id="2.4.1.260"/>
    </reaction>
    <physiologicalReaction direction="left-to-right" evidence="11">
        <dbReference type="Rhea" id="RHEA:29536"/>
    </physiologicalReaction>
</comment>
<protein>
    <recommendedName>
        <fullName evidence="12">Mannosyltransferase</fullName>
        <ecNumber evidence="12">2.4.1.-</ecNumber>
    </recommendedName>
</protein>
<dbReference type="PANTHER" id="PTHR22760">
    <property type="entry name" value="GLYCOSYLTRANSFERASE"/>
    <property type="match status" value="1"/>
</dbReference>
<evidence type="ECO:0000256" key="2">
    <source>
        <dbReference type="ARBA" id="ARBA00004922"/>
    </source>
</evidence>
<feature type="transmembrane region" description="Helical" evidence="12">
    <location>
        <begin position="68"/>
        <end position="88"/>
    </location>
</feature>
<evidence type="ECO:0000256" key="5">
    <source>
        <dbReference type="ARBA" id="ARBA00022679"/>
    </source>
</evidence>
<organism evidence="13 14">
    <name type="scientific">Lodderomyces beijingensis</name>
    <dbReference type="NCBI Taxonomy" id="1775926"/>
    <lineage>
        <taxon>Eukaryota</taxon>
        <taxon>Fungi</taxon>
        <taxon>Dikarya</taxon>
        <taxon>Ascomycota</taxon>
        <taxon>Saccharomycotina</taxon>
        <taxon>Pichiomycetes</taxon>
        <taxon>Debaryomycetaceae</taxon>
        <taxon>Candida/Lodderomyces clade</taxon>
        <taxon>Lodderomyces</taxon>
    </lineage>
</organism>
<keyword evidence="8 12" id="KW-1133">Transmembrane helix</keyword>
<comment type="similarity">
    <text evidence="3 12">Belongs to the glycosyltransferase 22 family.</text>
</comment>
<evidence type="ECO:0000256" key="4">
    <source>
        <dbReference type="ARBA" id="ARBA00022676"/>
    </source>
</evidence>
<dbReference type="Proteomes" id="UP001497383">
    <property type="component" value="Chromosome 8"/>
</dbReference>
<keyword evidence="7 12" id="KW-0256">Endoplasmic reticulum</keyword>
<keyword evidence="9 12" id="KW-0472">Membrane</keyword>
<dbReference type="RefSeq" id="XP_066833067.1">
    <property type="nucleotide sequence ID" value="XM_066976538.1"/>
</dbReference>
<feature type="transmembrane region" description="Helical" evidence="12">
    <location>
        <begin position="186"/>
        <end position="213"/>
    </location>
</feature>
<evidence type="ECO:0000256" key="11">
    <source>
        <dbReference type="ARBA" id="ARBA00048899"/>
    </source>
</evidence>
<evidence type="ECO:0000256" key="6">
    <source>
        <dbReference type="ARBA" id="ARBA00022692"/>
    </source>
</evidence>
<comment type="pathway">
    <text evidence="2">Protein modification; protein glycosylation.</text>
</comment>
<proteinExistence type="inferred from homology"/>
<evidence type="ECO:0000256" key="3">
    <source>
        <dbReference type="ARBA" id="ARBA00007063"/>
    </source>
</evidence>
<evidence type="ECO:0000256" key="8">
    <source>
        <dbReference type="ARBA" id="ARBA00022989"/>
    </source>
</evidence>
<evidence type="ECO:0000256" key="12">
    <source>
        <dbReference type="RuleBase" id="RU363075"/>
    </source>
</evidence>
<dbReference type="InterPro" id="IPR005599">
    <property type="entry name" value="GPI_mannosylTrfase"/>
</dbReference>
<evidence type="ECO:0000256" key="10">
    <source>
        <dbReference type="ARBA" id="ARBA00044721"/>
    </source>
</evidence>
<comment type="function">
    <text evidence="10">Mannosyltransferase that operates in the biosynthetic pathway of dolichol-linked oligosaccharides, the glycan precursors employed in protein asparagine (N)-glycosylation. The assembly of dolichol-linked oligosaccharides begins on the cytosolic side of the endoplasmic reticulum membrane and finishes in its lumen. The sequential addition of sugars to dolichol pyrophosphate produces dolichol-linked oligosaccharides containing fourteen sugars, including two GlcNAcs, nine mannoses and three glucoses. Once assembled, the oligosaccharide is transferred from the lipid to nascent proteins by oligosaccharyltransferases. In the lumen of the endoplasmic reticulum, adds the eighth mannose residue in an alpha-1,6 linkage onto Man(7)GlcNAc(2)-PP-dolichol to produce Man(8)GlcNAc(2)-PP-dolichol.</text>
</comment>
<feature type="transmembrane region" description="Helical" evidence="12">
    <location>
        <begin position="219"/>
        <end position="240"/>
    </location>
</feature>
<dbReference type="EMBL" id="OZ022412">
    <property type="protein sequence ID" value="CAK9442386.1"/>
    <property type="molecule type" value="Genomic_DNA"/>
</dbReference>
<evidence type="ECO:0000256" key="7">
    <source>
        <dbReference type="ARBA" id="ARBA00022824"/>
    </source>
</evidence>
<reference evidence="13 14" key="1">
    <citation type="submission" date="2024-03" db="EMBL/GenBank/DDBJ databases">
        <authorList>
            <person name="Brejova B."/>
        </authorList>
    </citation>
    <scope>NUCLEOTIDE SEQUENCE [LARGE SCALE GENOMIC DNA]</scope>
    <source>
        <strain evidence="13 14">CBS 14171</strain>
    </source>
</reference>
<dbReference type="Pfam" id="PF03901">
    <property type="entry name" value="Glyco_transf_22"/>
    <property type="match status" value="1"/>
</dbReference>
<evidence type="ECO:0000256" key="1">
    <source>
        <dbReference type="ARBA" id="ARBA00004477"/>
    </source>
</evidence>
<sequence>MMYKWNKVLDAALVALMTYHLVIAPYTKVEESFNIQAVHDILNFGILPIENLDNYDHKQFPGVVPRTFVGSLVLAALATPAVFISSLFGRDLLHGDQSRLQSLVRGILGLLNVFMLMRLRDAANKVTFRDKRSKIKGVVGFWFSVLLFSQFHLLYYSSRTLPNFIALPLVSYALSKLMVGDLTGLTYLAFTAVVFRMEVGVFAAIIAIVSSLGFGQSNIFANGIYLAAGALFGAFTSFAIDSYFWGRPVLPELESFLFNIISGESVNWGVEPWGAYFKKYLFQLFRPPTILILALPGVAGDPTEDYSGETSKPGTVQHPARNSLRILFVSSILYIAVMSFQPHKEWRFIVYTIPIFTLAAANGLANLSMKWSLSYSTKLLTVIITLMAGLGAILSLQMGYASSFNYPGGEALAFVNDYVKEDTHVKIHIDVPACMTGVTRFGELHGSNAIYDKTENGVDLSDFDLVITSEKLDNDTWKHLHSAKIYKRISIDVLLKLWRAQLADSSTILRLFQVIVEDFVAGTNQASKNLLRSTVVLEDHIHVYEKEKGKETEK</sequence>